<proteinExistence type="predicted"/>
<keyword evidence="2" id="KW-1185">Reference proteome</keyword>
<protein>
    <submittedName>
        <fullName evidence="1">Uncharacterized protein</fullName>
    </submittedName>
</protein>
<dbReference type="AlphaFoldDB" id="A0A8J7LYA5"/>
<gene>
    <name evidence="1" type="ORF">JFN93_06835</name>
</gene>
<sequence>MAGCDLASSCWFFQELMPELPATSRYIKKHYCLRHYGECVRYQLHKQMQPEPQSQPALDPAITAPVCEHLAQFN</sequence>
<comment type="caution">
    <text evidence="1">The sequence shown here is derived from an EMBL/GenBank/DDBJ whole genome shotgun (WGS) entry which is preliminary data.</text>
</comment>
<evidence type="ECO:0000313" key="2">
    <source>
        <dbReference type="Proteomes" id="UP000636888"/>
    </source>
</evidence>
<organism evidence="1 2">
    <name type="scientific">Geomesophilobacter sediminis</name>
    <dbReference type="NCBI Taxonomy" id="2798584"/>
    <lineage>
        <taxon>Bacteria</taxon>
        <taxon>Pseudomonadati</taxon>
        <taxon>Thermodesulfobacteriota</taxon>
        <taxon>Desulfuromonadia</taxon>
        <taxon>Geobacterales</taxon>
        <taxon>Geobacteraceae</taxon>
        <taxon>Geomesophilobacter</taxon>
    </lineage>
</organism>
<name>A0A8J7LYA5_9BACT</name>
<accession>A0A8J7LYA5</accession>
<evidence type="ECO:0000313" key="1">
    <source>
        <dbReference type="EMBL" id="MBJ6724417.1"/>
    </source>
</evidence>
<reference evidence="1" key="1">
    <citation type="submission" date="2020-12" db="EMBL/GenBank/DDBJ databases">
        <title>Geomonas sp. Red875, isolated from river sediment.</title>
        <authorList>
            <person name="Xu Z."/>
            <person name="Zhang Z."/>
            <person name="Masuda Y."/>
            <person name="Itoh H."/>
            <person name="Senoo K."/>
        </authorList>
    </citation>
    <scope>NUCLEOTIDE SEQUENCE</scope>
    <source>
        <strain evidence="1">Red875</strain>
    </source>
</reference>
<dbReference type="Proteomes" id="UP000636888">
    <property type="component" value="Unassembled WGS sequence"/>
</dbReference>
<dbReference type="RefSeq" id="WP_199383267.1">
    <property type="nucleotide sequence ID" value="NZ_JAEMHM010000005.1"/>
</dbReference>
<dbReference type="EMBL" id="JAEMHM010000005">
    <property type="protein sequence ID" value="MBJ6724417.1"/>
    <property type="molecule type" value="Genomic_DNA"/>
</dbReference>